<evidence type="ECO:0000313" key="1">
    <source>
        <dbReference type="EMBL" id="JAD63587.1"/>
    </source>
</evidence>
<sequence length="23" mass="2558">MVILGKLAKLLADVPSCFQPDWL</sequence>
<accession>A0A0A9BWH6</accession>
<protein>
    <submittedName>
        <fullName evidence="1">Uncharacterized protein</fullName>
    </submittedName>
</protein>
<reference evidence="1" key="2">
    <citation type="journal article" date="2015" name="Data Brief">
        <title>Shoot transcriptome of the giant reed, Arundo donax.</title>
        <authorList>
            <person name="Barrero R.A."/>
            <person name="Guerrero F.D."/>
            <person name="Moolhuijzen P."/>
            <person name="Goolsby J.A."/>
            <person name="Tidwell J."/>
            <person name="Bellgard S.E."/>
            <person name="Bellgard M.I."/>
        </authorList>
    </citation>
    <scope>NUCLEOTIDE SEQUENCE</scope>
    <source>
        <tissue evidence="1">Shoot tissue taken approximately 20 cm above the soil surface</tissue>
    </source>
</reference>
<dbReference type="AlphaFoldDB" id="A0A0A9BWH6"/>
<name>A0A0A9BWH6_ARUDO</name>
<proteinExistence type="predicted"/>
<dbReference type="EMBL" id="GBRH01234308">
    <property type="protein sequence ID" value="JAD63587.1"/>
    <property type="molecule type" value="Transcribed_RNA"/>
</dbReference>
<reference evidence="1" key="1">
    <citation type="submission" date="2014-09" db="EMBL/GenBank/DDBJ databases">
        <authorList>
            <person name="Magalhaes I.L.F."/>
            <person name="Oliveira U."/>
            <person name="Santos F.R."/>
            <person name="Vidigal T.H.D.A."/>
            <person name="Brescovit A.D."/>
            <person name="Santos A.J."/>
        </authorList>
    </citation>
    <scope>NUCLEOTIDE SEQUENCE</scope>
    <source>
        <tissue evidence="1">Shoot tissue taken approximately 20 cm above the soil surface</tissue>
    </source>
</reference>
<organism evidence="1">
    <name type="scientific">Arundo donax</name>
    <name type="common">Giant reed</name>
    <name type="synonym">Donax arundinaceus</name>
    <dbReference type="NCBI Taxonomy" id="35708"/>
    <lineage>
        <taxon>Eukaryota</taxon>
        <taxon>Viridiplantae</taxon>
        <taxon>Streptophyta</taxon>
        <taxon>Embryophyta</taxon>
        <taxon>Tracheophyta</taxon>
        <taxon>Spermatophyta</taxon>
        <taxon>Magnoliopsida</taxon>
        <taxon>Liliopsida</taxon>
        <taxon>Poales</taxon>
        <taxon>Poaceae</taxon>
        <taxon>PACMAD clade</taxon>
        <taxon>Arundinoideae</taxon>
        <taxon>Arundineae</taxon>
        <taxon>Arundo</taxon>
    </lineage>
</organism>